<evidence type="ECO:0000256" key="2">
    <source>
        <dbReference type="ARBA" id="ARBA00022723"/>
    </source>
</evidence>
<gene>
    <name evidence="5" type="primary">gb04962</name>
    <name evidence="5" type="ORF">PR202_gb04962</name>
</gene>
<organism evidence="5 6">
    <name type="scientific">Eleusine coracana subsp. coracana</name>
    <dbReference type="NCBI Taxonomy" id="191504"/>
    <lineage>
        <taxon>Eukaryota</taxon>
        <taxon>Viridiplantae</taxon>
        <taxon>Streptophyta</taxon>
        <taxon>Embryophyta</taxon>
        <taxon>Tracheophyta</taxon>
        <taxon>Spermatophyta</taxon>
        <taxon>Magnoliopsida</taxon>
        <taxon>Liliopsida</taxon>
        <taxon>Poales</taxon>
        <taxon>Poaceae</taxon>
        <taxon>PACMAD clade</taxon>
        <taxon>Chloridoideae</taxon>
        <taxon>Cynodonteae</taxon>
        <taxon>Eleusininae</taxon>
        <taxon>Eleusine</taxon>
    </lineage>
</organism>
<reference evidence="5" key="1">
    <citation type="journal article" date="2018" name="DNA Res.">
        <title>Multiple hybrid de novo genome assembly of finger millet, an orphan allotetraploid crop.</title>
        <authorList>
            <person name="Hatakeyama M."/>
            <person name="Aluri S."/>
            <person name="Balachadran M.T."/>
            <person name="Sivarajan S.R."/>
            <person name="Patrignani A."/>
            <person name="Gruter S."/>
            <person name="Poveda L."/>
            <person name="Shimizu-Inatsugi R."/>
            <person name="Baeten J."/>
            <person name="Francoijs K.J."/>
            <person name="Nataraja K.N."/>
            <person name="Reddy Y.A.N."/>
            <person name="Phadnis S."/>
            <person name="Ravikumar R.L."/>
            <person name="Schlapbach R."/>
            <person name="Sreeman S.M."/>
            <person name="Shimizu K.K."/>
        </authorList>
    </citation>
    <scope>NUCLEOTIDE SEQUENCE</scope>
</reference>
<dbReference type="PANTHER" id="PTHR46443">
    <property type="entry name" value="FCS-LIKE ZINC FINGER 8"/>
    <property type="match status" value="1"/>
</dbReference>
<keyword evidence="6" id="KW-1185">Reference proteome</keyword>
<sequence>MVESSAPRTTAASTGGFFRVPGLFVRLSSKALSNTNGVDPDSVWSPTSPLDLKSNLRSSPPRVGLGLVDALTADAGSLLFGGGKSSFLDSIRPFLELGSLPKPPPAAVAATFGKGAAAAPADEAASGHADDEEYTCVIARGANPRTTHILGGETVEVRGGGCPASGCAAGKVVFTVEPFASRPSAAATASPAGVASGRCRCCMRRLPENMDIFIYKGEKAFCSNECREGYIEEEVEDAQDVLSLDHGSSTAFFLGEDW</sequence>
<dbReference type="GO" id="GO:0046872">
    <property type="term" value="F:metal ion binding"/>
    <property type="evidence" value="ECO:0007669"/>
    <property type="project" value="UniProtKB-KW"/>
</dbReference>
<comment type="similarity">
    <text evidence="1">Belongs to the FLZ family.</text>
</comment>
<feature type="zinc finger region" description="FLZ-type" evidence="3">
    <location>
        <begin position="194"/>
        <end position="238"/>
    </location>
</feature>
<dbReference type="InterPro" id="IPR044593">
    <property type="entry name" value="FLZ8/MARD1"/>
</dbReference>
<reference evidence="5" key="2">
    <citation type="submission" date="2021-12" db="EMBL/GenBank/DDBJ databases">
        <title>Resequencing data analysis of finger millet.</title>
        <authorList>
            <person name="Hatakeyama M."/>
            <person name="Aluri S."/>
            <person name="Balachadran M.T."/>
            <person name="Sivarajan S.R."/>
            <person name="Poveda L."/>
            <person name="Shimizu-Inatsugi R."/>
            <person name="Schlapbach R."/>
            <person name="Sreeman S.M."/>
            <person name="Shimizu K.K."/>
        </authorList>
    </citation>
    <scope>NUCLEOTIDE SEQUENCE</scope>
</reference>
<protein>
    <recommendedName>
        <fullName evidence="4">FLZ-type domain-containing protein</fullName>
    </recommendedName>
</protein>
<dbReference type="Proteomes" id="UP001054889">
    <property type="component" value="Unassembled WGS sequence"/>
</dbReference>
<keyword evidence="2" id="KW-0479">Metal-binding</keyword>
<evidence type="ECO:0000256" key="1">
    <source>
        <dbReference type="ARBA" id="ARBA00009374"/>
    </source>
</evidence>
<comment type="caution">
    <text evidence="5">The sequence shown here is derived from an EMBL/GenBank/DDBJ whole genome shotgun (WGS) entry which is preliminary data.</text>
</comment>
<proteinExistence type="inferred from homology"/>
<evidence type="ECO:0000313" key="6">
    <source>
        <dbReference type="Proteomes" id="UP001054889"/>
    </source>
</evidence>
<name>A0AAV5E483_ELECO</name>
<dbReference type="AlphaFoldDB" id="A0AAV5E483"/>
<feature type="domain" description="FLZ-type" evidence="4">
    <location>
        <begin position="194"/>
        <end position="238"/>
    </location>
</feature>
<evidence type="ECO:0000256" key="3">
    <source>
        <dbReference type="PROSITE-ProRule" id="PRU01131"/>
    </source>
</evidence>
<dbReference type="EMBL" id="BQKI01000073">
    <property type="protein sequence ID" value="GJN17859.1"/>
    <property type="molecule type" value="Genomic_DNA"/>
</dbReference>
<dbReference type="Pfam" id="PF04570">
    <property type="entry name" value="zf-FLZ"/>
    <property type="match status" value="1"/>
</dbReference>
<evidence type="ECO:0000313" key="5">
    <source>
        <dbReference type="EMBL" id="GJN17859.1"/>
    </source>
</evidence>
<accession>A0AAV5E483</accession>
<evidence type="ECO:0000259" key="4">
    <source>
        <dbReference type="PROSITE" id="PS51795"/>
    </source>
</evidence>
<dbReference type="PANTHER" id="PTHR46443:SF1">
    <property type="entry name" value="OS01G0719000 PROTEIN"/>
    <property type="match status" value="1"/>
</dbReference>
<dbReference type="InterPro" id="IPR007650">
    <property type="entry name" value="Zf-FLZ_dom"/>
</dbReference>
<dbReference type="PROSITE" id="PS51795">
    <property type="entry name" value="ZF_FLZ"/>
    <property type="match status" value="1"/>
</dbReference>